<evidence type="ECO:0000256" key="5">
    <source>
        <dbReference type="ARBA" id="ARBA00037994"/>
    </source>
</evidence>
<dbReference type="GO" id="GO:0004984">
    <property type="term" value="F:olfactory receptor activity"/>
    <property type="evidence" value="ECO:0007669"/>
    <property type="project" value="TreeGrafter"/>
</dbReference>
<organism evidence="7 8">
    <name type="scientific">Cylicocyclus nassatus</name>
    <name type="common">Nematode worm</name>
    <dbReference type="NCBI Taxonomy" id="53992"/>
    <lineage>
        <taxon>Eukaryota</taxon>
        <taxon>Metazoa</taxon>
        <taxon>Ecdysozoa</taxon>
        <taxon>Nematoda</taxon>
        <taxon>Chromadorea</taxon>
        <taxon>Rhabditida</taxon>
        <taxon>Rhabditina</taxon>
        <taxon>Rhabditomorpha</taxon>
        <taxon>Strongyloidea</taxon>
        <taxon>Strongylidae</taxon>
        <taxon>Cylicocyclus</taxon>
    </lineage>
</organism>
<dbReference type="EMBL" id="CATQJL010000316">
    <property type="protein sequence ID" value="CAJ0606802.1"/>
    <property type="molecule type" value="Genomic_DNA"/>
</dbReference>
<dbReference type="InterPro" id="IPR019408">
    <property type="entry name" value="7TM_GPCR_serpentine_rcpt_Srab"/>
</dbReference>
<proteinExistence type="inferred from homology"/>
<dbReference type="PANTHER" id="PTHR31357:SF5">
    <property type="entry name" value="SERPENTINE RECEPTOR CLASS ALPHA-1-RELATED"/>
    <property type="match status" value="1"/>
</dbReference>
<dbReference type="PANTHER" id="PTHR31357">
    <property type="entry name" value="SERPENTINE RECEPTOR CLASS ALPHA-10"/>
    <property type="match status" value="1"/>
</dbReference>
<evidence type="ECO:0000256" key="6">
    <source>
        <dbReference type="SAM" id="Phobius"/>
    </source>
</evidence>
<feature type="transmembrane region" description="Helical" evidence="6">
    <location>
        <begin position="21"/>
        <end position="43"/>
    </location>
</feature>
<comment type="caution">
    <text evidence="7">The sequence shown here is derived from an EMBL/GenBank/DDBJ whole genome shotgun (WGS) entry which is preliminary data.</text>
</comment>
<keyword evidence="4 6" id="KW-0472">Membrane</keyword>
<protein>
    <submittedName>
        <fullName evidence="7">Uncharacterized protein</fullName>
    </submittedName>
</protein>
<dbReference type="AlphaFoldDB" id="A0AA36MET6"/>
<evidence type="ECO:0000256" key="4">
    <source>
        <dbReference type="ARBA" id="ARBA00023136"/>
    </source>
</evidence>
<sequence>MVLERAIALWKRSHYEASGSALGFVIAGSSIFAGAALAIWSLIQMDLRKELVYCTVSNSATAYRLQIRSYALCGINLVALFFSGLVFFFNAAAVRKRYINLRSSYQLRENIDVITVIIPLSVIHSICHLLLSIAGVILFANQQFIPTVTFWILLTATYIVPYYTLISPLILLLLLKLSSRKRATKLITITKTPSENETFTAYSKMWEVVAIDKY</sequence>
<evidence type="ECO:0000313" key="7">
    <source>
        <dbReference type="EMBL" id="CAJ0606802.1"/>
    </source>
</evidence>
<feature type="transmembrane region" description="Helical" evidence="6">
    <location>
        <begin position="150"/>
        <end position="175"/>
    </location>
</feature>
<dbReference type="GO" id="GO:0016020">
    <property type="term" value="C:membrane"/>
    <property type="evidence" value="ECO:0007669"/>
    <property type="project" value="UniProtKB-SubCell"/>
</dbReference>
<evidence type="ECO:0000256" key="3">
    <source>
        <dbReference type="ARBA" id="ARBA00022989"/>
    </source>
</evidence>
<keyword evidence="2 6" id="KW-0812">Transmembrane</keyword>
<dbReference type="Proteomes" id="UP001176961">
    <property type="component" value="Unassembled WGS sequence"/>
</dbReference>
<evidence type="ECO:0000313" key="8">
    <source>
        <dbReference type="Proteomes" id="UP001176961"/>
    </source>
</evidence>
<name>A0AA36MET6_CYLNA</name>
<keyword evidence="3 6" id="KW-1133">Transmembrane helix</keyword>
<accession>A0AA36MET6</accession>
<dbReference type="Pfam" id="PF10292">
    <property type="entry name" value="7TM_GPCR_Srab"/>
    <property type="match status" value="1"/>
</dbReference>
<dbReference type="InterPro" id="IPR051080">
    <property type="entry name" value="Nematode_rcpt-like_serp_alpha"/>
</dbReference>
<reference evidence="7" key="1">
    <citation type="submission" date="2023-07" db="EMBL/GenBank/DDBJ databases">
        <authorList>
            <consortium name="CYATHOMIX"/>
        </authorList>
    </citation>
    <scope>NUCLEOTIDE SEQUENCE</scope>
    <source>
        <strain evidence="7">N/A</strain>
    </source>
</reference>
<keyword evidence="8" id="KW-1185">Reference proteome</keyword>
<comment type="similarity">
    <text evidence="5">Belongs to the nematode receptor-like protein sra family.</text>
</comment>
<evidence type="ECO:0000256" key="2">
    <source>
        <dbReference type="ARBA" id="ARBA00022692"/>
    </source>
</evidence>
<comment type="subcellular location">
    <subcellularLocation>
        <location evidence="1">Membrane</location>
        <topology evidence="1">Multi-pass membrane protein</topology>
    </subcellularLocation>
</comment>
<feature type="transmembrane region" description="Helical" evidence="6">
    <location>
        <begin position="69"/>
        <end position="92"/>
    </location>
</feature>
<gene>
    <name evidence="7" type="ORF">CYNAS_LOCUS18785</name>
</gene>
<feature type="transmembrane region" description="Helical" evidence="6">
    <location>
        <begin position="113"/>
        <end position="138"/>
    </location>
</feature>
<evidence type="ECO:0000256" key="1">
    <source>
        <dbReference type="ARBA" id="ARBA00004141"/>
    </source>
</evidence>